<feature type="compositionally biased region" description="Low complexity" evidence="15">
    <location>
        <begin position="509"/>
        <end position="519"/>
    </location>
</feature>
<evidence type="ECO:0000259" key="16">
    <source>
        <dbReference type="Pfam" id="PF01602"/>
    </source>
</evidence>
<evidence type="ECO:0000256" key="4">
    <source>
        <dbReference type="ARBA" id="ARBA00022448"/>
    </source>
</evidence>
<evidence type="ECO:0000256" key="7">
    <source>
        <dbReference type="ARBA" id="ARBA00022892"/>
    </source>
</evidence>
<keyword evidence="4 14" id="KW-0813">Transport</keyword>
<dbReference type="PIRSF" id="PIRSF005727">
    <property type="entry name" value="Coatomer_beta_subunit"/>
    <property type="match status" value="1"/>
</dbReference>
<evidence type="ECO:0000313" key="19">
    <source>
        <dbReference type="EMBL" id="TPX39640.1"/>
    </source>
</evidence>
<dbReference type="InterPro" id="IPR011710">
    <property type="entry name" value="Coatomer_bsu_C"/>
</dbReference>
<reference evidence="19 20" key="1">
    <citation type="journal article" date="2019" name="Sci. Rep.">
        <title>Comparative genomics of chytrid fungi reveal insights into the obligate biotrophic and pathogenic lifestyle of Synchytrium endobioticum.</title>
        <authorList>
            <person name="van de Vossenberg B.T.L.H."/>
            <person name="Warris S."/>
            <person name="Nguyen H.D.T."/>
            <person name="van Gent-Pelzer M.P.E."/>
            <person name="Joly D.L."/>
            <person name="van de Geest H.C."/>
            <person name="Bonants P.J.M."/>
            <person name="Smith D.S."/>
            <person name="Levesque C.A."/>
            <person name="van der Lee T.A.J."/>
        </authorList>
    </citation>
    <scope>NUCLEOTIDE SEQUENCE [LARGE SCALE GENOMIC DNA]</scope>
    <source>
        <strain evidence="19 20">LEV6574</strain>
    </source>
</reference>
<dbReference type="InterPro" id="IPR011989">
    <property type="entry name" value="ARM-like"/>
</dbReference>
<dbReference type="Pfam" id="PF07718">
    <property type="entry name" value="Coatamer_beta_C"/>
    <property type="match status" value="1"/>
</dbReference>
<feature type="domain" description="Coatomer beta subunit appendage platform" evidence="18">
    <location>
        <begin position="825"/>
        <end position="951"/>
    </location>
</feature>
<dbReference type="Pfam" id="PF14806">
    <property type="entry name" value="Coatomer_b_Cpla"/>
    <property type="match status" value="1"/>
</dbReference>
<accession>A0A507CDQ2</accession>
<evidence type="ECO:0000313" key="20">
    <source>
        <dbReference type="Proteomes" id="UP000320475"/>
    </source>
</evidence>
<protein>
    <recommendedName>
        <fullName evidence="3 14">Coatomer subunit beta</fullName>
    </recommendedName>
    <alternativeName>
        <fullName evidence="13 14">Beta-coat protein</fullName>
    </alternativeName>
</protein>
<dbReference type="InterPro" id="IPR002553">
    <property type="entry name" value="Clathrin/coatomer_adapt-like_N"/>
</dbReference>
<comment type="subunit">
    <text evidence="2 14">Oligomeric complex that consists of at least the alpha, beta, beta', gamma, delta, epsilon and zeta subunits.</text>
</comment>
<dbReference type="Pfam" id="PF01602">
    <property type="entry name" value="Adaptin_N"/>
    <property type="match status" value="1"/>
</dbReference>
<dbReference type="InterPro" id="IPR016024">
    <property type="entry name" value="ARM-type_fold"/>
</dbReference>
<keyword evidence="11 14" id="KW-0968">Cytoplasmic vesicle</keyword>
<keyword evidence="6" id="KW-0677">Repeat</keyword>
<keyword evidence="5 14" id="KW-0963">Cytoplasm</keyword>
<dbReference type="GO" id="GO:0006888">
    <property type="term" value="P:endoplasmic reticulum to Golgi vesicle-mediated transport"/>
    <property type="evidence" value="ECO:0007669"/>
    <property type="project" value="TreeGrafter"/>
</dbReference>
<sequence>MAVAGTGTDNIAYTVIQQDDDKEQPTVQELKNQLENGRDEQKVETMKKVLLLMLNGDPLQQCLMHVIRFVMPSKNKQLKKLLLIYWEICPKHNPDGKLKQEMVLFCNALRNDLLHPNEYIRGMTLRFLCKLREAELLEPLIPSVRQCLEHRHAYVRKNALLAVYSIYKTHDFLIPDAPELAEKCLATEADMNCKRNAFMLLMNTKQQLAVQYLNSVFPQITTFDELMQLALIELIRKEARANTADKGKFIQCIFSLLHAPAPAVKYEAATTLIALTSHTSAVKAAATAYIELIVKDSDNNVKLIVLDRLKELREKHERILDDLVMDIMRVLTSPDIDVRRKCLTIAMDMVSSRNVNEVVGFLKKELLKTHDQDYEKTTEYRQLLIHSIHQCAIKFSEVAANVVHVLMEFLADSANSSAVDVIAFVREVMEKFPQLRGDLISRLLKSFTEMKTGRVFRGALWIIGEYSLDDTSMEEAIKQIRMALGELPILASEQRALEDQDTPVDGKQPDTQTTQQQPKQSKRVLADGTYATESAFSVKSTSQSKMEALKAQAKPPLRTLVLNGDWFVGSVLATTLTKLTLRYASICKHKENVNKLRCEAMLIMTSIIRVGRSEFPSSPIDEDSHDRIMACLRLLSSITDEDSQVKRAFLIEARKAFAQMMHEEAKRTATKPTSAKKAVQVHADDLINFRQLKTKRAGGGVTDEYELDMTRATGISERGDDLISKLSRVVQLTGMSDPVYAEAYVHVHQYDILLDVIIVNQTEYTLQNLTLEFSTLGDLKLVERPSPHTLGPRGFHGIKANIKVSSTETGVIFGNIVYDGSSSQDTNCVILNDIHIDIMEYIKPATCTETQFRSMWTEFEWENKVNVNTNITDLRQYLEHVMKCTNMACLTPGHALSGECGFLAANMYAKSIFGEDALVNICLEKEGERVTGHIRIRSKTQGIAVSLGDKITLSQKKVVSAAA</sequence>
<gene>
    <name evidence="19" type="ORF">SeLEV6574_g07084</name>
</gene>
<evidence type="ECO:0000256" key="15">
    <source>
        <dbReference type="SAM" id="MobiDB-lite"/>
    </source>
</evidence>
<evidence type="ECO:0000256" key="5">
    <source>
        <dbReference type="ARBA" id="ARBA00022490"/>
    </source>
</evidence>
<evidence type="ECO:0000256" key="1">
    <source>
        <dbReference type="ARBA" id="ARBA00004255"/>
    </source>
</evidence>
<dbReference type="PANTHER" id="PTHR10635">
    <property type="entry name" value="COATOMER SUBUNIT BETA"/>
    <property type="match status" value="1"/>
</dbReference>
<evidence type="ECO:0000256" key="6">
    <source>
        <dbReference type="ARBA" id="ARBA00022737"/>
    </source>
</evidence>
<organism evidence="19 20">
    <name type="scientific">Synchytrium endobioticum</name>
    <dbReference type="NCBI Taxonomy" id="286115"/>
    <lineage>
        <taxon>Eukaryota</taxon>
        <taxon>Fungi</taxon>
        <taxon>Fungi incertae sedis</taxon>
        <taxon>Chytridiomycota</taxon>
        <taxon>Chytridiomycota incertae sedis</taxon>
        <taxon>Chytridiomycetes</taxon>
        <taxon>Synchytriales</taxon>
        <taxon>Synchytriaceae</taxon>
        <taxon>Synchytrium</taxon>
    </lineage>
</organism>
<feature type="domain" description="Coatomer beta subunit C-terminal" evidence="17">
    <location>
        <begin position="683"/>
        <end position="820"/>
    </location>
</feature>
<dbReference type="VEuPathDB" id="FungiDB:SeMB42_g06849"/>
<dbReference type="OrthoDB" id="10261439at2759"/>
<evidence type="ECO:0000256" key="8">
    <source>
        <dbReference type="ARBA" id="ARBA00022927"/>
    </source>
</evidence>
<keyword evidence="9 14" id="KW-0333">Golgi apparatus</keyword>
<dbReference type="GO" id="GO:0006886">
    <property type="term" value="P:intracellular protein transport"/>
    <property type="evidence" value="ECO:0007669"/>
    <property type="project" value="InterPro"/>
</dbReference>
<dbReference type="GO" id="GO:0005198">
    <property type="term" value="F:structural molecule activity"/>
    <property type="evidence" value="ECO:0007669"/>
    <property type="project" value="InterPro"/>
</dbReference>
<dbReference type="GO" id="GO:0006891">
    <property type="term" value="P:intra-Golgi vesicle-mediated transport"/>
    <property type="evidence" value="ECO:0007669"/>
    <property type="project" value="TreeGrafter"/>
</dbReference>
<keyword evidence="10 14" id="KW-0472">Membrane</keyword>
<dbReference type="GO" id="GO:0000139">
    <property type="term" value="C:Golgi membrane"/>
    <property type="evidence" value="ECO:0007669"/>
    <property type="project" value="UniProtKB-SubCell"/>
</dbReference>
<evidence type="ECO:0000256" key="9">
    <source>
        <dbReference type="ARBA" id="ARBA00023034"/>
    </source>
</evidence>
<evidence type="ECO:0000256" key="10">
    <source>
        <dbReference type="ARBA" id="ARBA00023136"/>
    </source>
</evidence>
<dbReference type="SUPFAM" id="SSF48371">
    <property type="entry name" value="ARM repeat"/>
    <property type="match status" value="1"/>
</dbReference>
<dbReference type="Gene3D" id="1.25.10.10">
    <property type="entry name" value="Leucine-rich Repeat Variant"/>
    <property type="match status" value="1"/>
</dbReference>
<comment type="caution">
    <text evidence="19">The sequence shown here is derived from an EMBL/GenBank/DDBJ whole genome shotgun (WGS) entry which is preliminary data.</text>
</comment>
<dbReference type="FunFam" id="1.25.10.10:FF:000444">
    <property type="entry name" value="Coatomer subunit beta"/>
    <property type="match status" value="1"/>
</dbReference>
<name>A0A507CDQ2_9FUNG</name>
<dbReference type="InterPro" id="IPR029446">
    <property type="entry name" value="COPB1_appendage_platform_dom"/>
</dbReference>
<dbReference type="PANTHER" id="PTHR10635:SF0">
    <property type="entry name" value="COATOMER SUBUNIT BETA"/>
    <property type="match status" value="1"/>
</dbReference>
<evidence type="ECO:0000256" key="11">
    <source>
        <dbReference type="ARBA" id="ARBA00023329"/>
    </source>
</evidence>
<keyword evidence="7 14" id="KW-0931">ER-Golgi transport</keyword>
<feature type="domain" description="Clathrin/coatomer adaptor adaptin-like N-terminal" evidence="16">
    <location>
        <begin position="25"/>
        <end position="498"/>
    </location>
</feature>
<comment type="subcellular location">
    <subcellularLocation>
        <location evidence="14">Cytoplasm</location>
    </subcellularLocation>
    <subcellularLocation>
        <location evidence="1 14">Golgi apparatus membrane</location>
        <topology evidence="1 14">Peripheral membrane protein</topology>
        <orientation evidence="1 14">Cytoplasmic side</orientation>
    </subcellularLocation>
    <subcellularLocation>
        <location evidence="14">Cytoplasmic vesicle</location>
        <location evidence="14">COPI-coated vesicle membrane</location>
        <topology evidence="14">Peripheral membrane protein</topology>
        <orientation evidence="14">Cytoplasmic side</orientation>
    </subcellularLocation>
</comment>
<dbReference type="AlphaFoldDB" id="A0A507CDQ2"/>
<keyword evidence="8 14" id="KW-0653">Protein transport</keyword>
<evidence type="ECO:0000259" key="17">
    <source>
        <dbReference type="Pfam" id="PF07718"/>
    </source>
</evidence>
<evidence type="ECO:0000256" key="12">
    <source>
        <dbReference type="ARBA" id="ARBA00025536"/>
    </source>
</evidence>
<proteinExistence type="predicted"/>
<comment type="function">
    <text evidence="12 14">The coatomer is a cytosolic protein complex that binds to dilysine motifs and reversibly associates with Golgi non-clathrin-coated vesicles, which further mediate biosynthetic protein transport from the ER, via the Golgi up to the trans Golgi network. Coatomer complex is required for budding from Golgi membranes, and is essential for the retrograde Golgi-to-ER transport of dilysine-tagged proteins.</text>
</comment>
<evidence type="ECO:0000256" key="14">
    <source>
        <dbReference type="PIRNR" id="PIRNR005727"/>
    </source>
</evidence>
<evidence type="ECO:0000256" key="3">
    <source>
        <dbReference type="ARBA" id="ARBA00017024"/>
    </source>
</evidence>
<dbReference type="Proteomes" id="UP000320475">
    <property type="component" value="Unassembled WGS sequence"/>
</dbReference>
<dbReference type="InterPro" id="IPR016460">
    <property type="entry name" value="COPB1"/>
</dbReference>
<feature type="region of interest" description="Disordered" evidence="15">
    <location>
        <begin position="498"/>
        <end position="524"/>
    </location>
</feature>
<dbReference type="EMBL" id="QEAM01000459">
    <property type="protein sequence ID" value="TPX39640.1"/>
    <property type="molecule type" value="Genomic_DNA"/>
</dbReference>
<dbReference type="GO" id="GO:0030126">
    <property type="term" value="C:COPI vesicle coat"/>
    <property type="evidence" value="ECO:0007669"/>
    <property type="project" value="InterPro"/>
</dbReference>
<evidence type="ECO:0000256" key="13">
    <source>
        <dbReference type="ARBA" id="ARBA00030841"/>
    </source>
</evidence>
<evidence type="ECO:0000256" key="2">
    <source>
        <dbReference type="ARBA" id="ARBA00011775"/>
    </source>
</evidence>
<evidence type="ECO:0000259" key="18">
    <source>
        <dbReference type="Pfam" id="PF14806"/>
    </source>
</evidence>